<name>A0AAD4ZL53_PRUDU</name>
<proteinExistence type="predicted"/>
<protein>
    <submittedName>
        <fullName evidence="1">Uncharacterized protein</fullName>
    </submittedName>
</protein>
<dbReference type="AlphaFoldDB" id="A0AAD4ZL53"/>
<sequence length="92" mass="10530">MQVASAKNKNPIVSNMGFYGVIQEIWDLEYQKFRIPVFRDNNDVIGDDVLGDIRIECEPFTRGIPNVDTFDDLVGEFGSENIRDGCEDIWID</sequence>
<keyword evidence="2" id="KW-1185">Reference proteome</keyword>
<dbReference type="EMBL" id="JAJFAZ020000001">
    <property type="protein sequence ID" value="KAI5350065.1"/>
    <property type="molecule type" value="Genomic_DNA"/>
</dbReference>
<gene>
    <name evidence="1" type="ORF">L3X38_002956</name>
</gene>
<evidence type="ECO:0000313" key="2">
    <source>
        <dbReference type="Proteomes" id="UP001054821"/>
    </source>
</evidence>
<organism evidence="1 2">
    <name type="scientific">Prunus dulcis</name>
    <name type="common">Almond</name>
    <name type="synonym">Amygdalus dulcis</name>
    <dbReference type="NCBI Taxonomy" id="3755"/>
    <lineage>
        <taxon>Eukaryota</taxon>
        <taxon>Viridiplantae</taxon>
        <taxon>Streptophyta</taxon>
        <taxon>Embryophyta</taxon>
        <taxon>Tracheophyta</taxon>
        <taxon>Spermatophyta</taxon>
        <taxon>Magnoliopsida</taxon>
        <taxon>eudicotyledons</taxon>
        <taxon>Gunneridae</taxon>
        <taxon>Pentapetalae</taxon>
        <taxon>rosids</taxon>
        <taxon>fabids</taxon>
        <taxon>Rosales</taxon>
        <taxon>Rosaceae</taxon>
        <taxon>Amygdaloideae</taxon>
        <taxon>Amygdaleae</taxon>
        <taxon>Prunus</taxon>
    </lineage>
</organism>
<dbReference type="Proteomes" id="UP001054821">
    <property type="component" value="Chromosome 1"/>
</dbReference>
<accession>A0AAD4ZL53</accession>
<evidence type="ECO:0000313" key="1">
    <source>
        <dbReference type="EMBL" id="KAI5350065.1"/>
    </source>
</evidence>
<comment type="caution">
    <text evidence="1">The sequence shown here is derived from an EMBL/GenBank/DDBJ whole genome shotgun (WGS) entry which is preliminary data.</text>
</comment>
<reference evidence="1 2" key="1">
    <citation type="journal article" date="2022" name="G3 (Bethesda)">
        <title>Whole-genome sequence and methylome profiling of the almond [Prunus dulcis (Mill.) D.A. Webb] cultivar 'Nonpareil'.</title>
        <authorList>
            <person name="D'Amico-Willman K.M."/>
            <person name="Ouma W.Z."/>
            <person name="Meulia T."/>
            <person name="Sideli G.M."/>
            <person name="Gradziel T.M."/>
            <person name="Fresnedo-Ramirez J."/>
        </authorList>
    </citation>
    <scope>NUCLEOTIDE SEQUENCE [LARGE SCALE GENOMIC DNA]</scope>
    <source>
        <strain evidence="1">Clone GOH B32 T37-40</strain>
    </source>
</reference>